<dbReference type="OrthoDB" id="10265310at2759"/>
<dbReference type="Pfam" id="PF03690">
    <property type="entry name" value="MYG1_exonuc"/>
    <property type="match status" value="1"/>
</dbReference>
<organism evidence="2">
    <name type="scientific">Zeugodacus cucurbitae</name>
    <name type="common">Melon fruit fly</name>
    <name type="synonym">Bactrocera cucurbitae</name>
    <dbReference type="NCBI Taxonomy" id="28588"/>
    <lineage>
        <taxon>Eukaryota</taxon>
        <taxon>Metazoa</taxon>
        <taxon>Ecdysozoa</taxon>
        <taxon>Arthropoda</taxon>
        <taxon>Hexapoda</taxon>
        <taxon>Insecta</taxon>
        <taxon>Pterygota</taxon>
        <taxon>Neoptera</taxon>
        <taxon>Endopterygota</taxon>
        <taxon>Diptera</taxon>
        <taxon>Brachycera</taxon>
        <taxon>Muscomorpha</taxon>
        <taxon>Tephritoidea</taxon>
        <taxon>Tephritidae</taxon>
        <taxon>Zeugodacus</taxon>
        <taxon>Zeugodacus</taxon>
    </lineage>
</organism>
<dbReference type="InterPro" id="IPR003226">
    <property type="entry name" value="MYG1_exonuclease"/>
</dbReference>
<dbReference type="GO" id="GO:0005634">
    <property type="term" value="C:nucleus"/>
    <property type="evidence" value="ECO:0007669"/>
    <property type="project" value="TreeGrafter"/>
</dbReference>
<dbReference type="PANTHER" id="PTHR11215:SF1">
    <property type="entry name" value="MYG1 EXONUCLEASE"/>
    <property type="match status" value="1"/>
</dbReference>
<dbReference type="EMBL" id="GBXI01010943">
    <property type="protein sequence ID" value="JAD03349.1"/>
    <property type="molecule type" value="Transcribed_RNA"/>
</dbReference>
<dbReference type="CTD" id="24595379"/>
<evidence type="ECO:0000256" key="1">
    <source>
        <dbReference type="ARBA" id="ARBA00010105"/>
    </source>
</evidence>
<reference evidence="2" key="2">
    <citation type="journal article" date="2015" name="Gigascience">
        <title>Reconstructing a comprehensive transcriptome assembly of a white-pupal translocated strain of the pest fruit fly Bactrocera cucurbitae.</title>
        <authorList>
            <person name="Sim S.B."/>
            <person name="Calla B."/>
            <person name="Hall B."/>
            <person name="DeRego T."/>
            <person name="Geib S.M."/>
        </authorList>
    </citation>
    <scope>NUCLEOTIDE SEQUENCE</scope>
</reference>
<dbReference type="AlphaFoldDB" id="A0A0A1WWD0"/>
<dbReference type="PANTHER" id="PTHR11215">
    <property type="entry name" value="METAL DEPENDENT HYDROLASE - RELATED"/>
    <property type="match status" value="1"/>
</dbReference>
<name>A0A0A1WWD0_ZEUCU</name>
<gene>
    <name evidence="2" type="primary">Myg1_1</name>
    <name evidence="2" type="ORF">g.2836</name>
</gene>
<dbReference type="GeneID" id="105213164"/>
<dbReference type="RefSeq" id="XP_011184090.2">
    <property type="nucleotide sequence ID" value="XM_011185788.3"/>
</dbReference>
<protein>
    <submittedName>
        <fullName evidence="2">UPF0160 protein MYG1, mitochondrial</fullName>
    </submittedName>
</protein>
<sequence length="390" mass="44724">MKMTAKYFTCQLVSFTTKHALNKVLQHRVQRTPLGIYLRMSTNSESPKRPRNEAPVIGTHSGTFHCDEVLACFMLKQLPEYQNASIFRSRDDQLLNEKCDIIVDVGAKFNHQEKRYDHHQRSFTETLSSLRPELGDEFKIRLSSAGLIYAHYGERVIECILKEHGKPSLSVENLRLSFIQIYRNFISEMDAIDNGILMYENVGEPQYKISTHLSSRVHRLNPSWEDEQGSAIEQTRFELAMELVGKEFRENVLDIAGSWIRAREYVRRALEQAKSIYKTGEILILDRFCPWKAHLSDLEKEYNVVGVPKLVIFSEKEQSWRIAGVPISPSSFLGRQFLPQPWRGLRDDELSAVANIPDLIFVHSTGFIGGAKTKEAALAMAIKSIQFNDD</sequence>
<proteinExistence type="inferred from homology"/>
<comment type="similarity">
    <text evidence="1">Belongs to the MYG1 family.</text>
</comment>
<reference evidence="2" key="1">
    <citation type="submission" date="2014-11" db="EMBL/GenBank/DDBJ databases">
        <authorList>
            <person name="Geib S."/>
        </authorList>
    </citation>
    <scope>NUCLEOTIDE SEQUENCE</scope>
</reference>
<accession>A0A0A1WWD0</accession>
<dbReference type="GO" id="GO:0005737">
    <property type="term" value="C:cytoplasm"/>
    <property type="evidence" value="ECO:0007669"/>
    <property type="project" value="TreeGrafter"/>
</dbReference>
<evidence type="ECO:0000313" key="2">
    <source>
        <dbReference type="EMBL" id="JAD03349.1"/>
    </source>
</evidence>